<dbReference type="STRING" id="1220188.A0A4V3UQI1"/>
<keyword evidence="2" id="KW-0479">Metal-binding</keyword>
<evidence type="ECO:0008006" key="8">
    <source>
        <dbReference type="Google" id="ProtNLM"/>
    </source>
</evidence>
<evidence type="ECO:0000256" key="4">
    <source>
        <dbReference type="RuleBase" id="RU004466"/>
    </source>
</evidence>
<evidence type="ECO:0000256" key="5">
    <source>
        <dbReference type="SAM" id="SignalP"/>
    </source>
</evidence>
<comment type="caution">
    <text evidence="6">The sequence shown here is derived from an EMBL/GenBank/DDBJ whole genome shotgun (WGS) entry which is preliminary data.</text>
</comment>
<evidence type="ECO:0000256" key="2">
    <source>
        <dbReference type="ARBA" id="ARBA00022723"/>
    </source>
</evidence>
<evidence type="ECO:0000313" key="6">
    <source>
        <dbReference type="EMBL" id="THC98864.1"/>
    </source>
</evidence>
<comment type="similarity">
    <text evidence="4">Belongs to the FPP/GGPP synthase family.</text>
</comment>
<dbReference type="Pfam" id="PF00348">
    <property type="entry name" value="polyprenyl_synt"/>
    <property type="match status" value="1"/>
</dbReference>
<reference evidence="6 7" key="1">
    <citation type="submission" date="2019-03" db="EMBL/GenBank/DDBJ databases">
        <title>The genome sequence of a newly discovered highly antifungal drug resistant Aspergillus species, Aspergillus tanneri NIH 1004.</title>
        <authorList>
            <person name="Mounaud S."/>
            <person name="Singh I."/>
            <person name="Joardar V."/>
            <person name="Pakala S."/>
            <person name="Pakala S."/>
            <person name="Venepally P."/>
            <person name="Hoover J."/>
            <person name="Nierman W."/>
            <person name="Chung J."/>
            <person name="Losada L."/>
        </authorList>
    </citation>
    <scope>NUCLEOTIDE SEQUENCE [LARGE SCALE GENOMIC DNA]</scope>
    <source>
        <strain evidence="6 7">NIH1004</strain>
    </source>
</reference>
<keyword evidence="1 4" id="KW-0808">Transferase</keyword>
<evidence type="ECO:0000256" key="3">
    <source>
        <dbReference type="ARBA" id="ARBA00022842"/>
    </source>
</evidence>
<dbReference type="Gene3D" id="1.10.600.10">
    <property type="entry name" value="Farnesyl Diphosphate Synthase"/>
    <property type="match status" value="1"/>
</dbReference>
<dbReference type="GO" id="GO:0046165">
    <property type="term" value="P:alcohol biosynthetic process"/>
    <property type="evidence" value="ECO:0007669"/>
    <property type="project" value="UniProtKB-ARBA"/>
</dbReference>
<dbReference type="GO" id="GO:0046872">
    <property type="term" value="F:metal ion binding"/>
    <property type="evidence" value="ECO:0007669"/>
    <property type="project" value="UniProtKB-KW"/>
</dbReference>
<evidence type="ECO:0000313" key="7">
    <source>
        <dbReference type="Proteomes" id="UP000308092"/>
    </source>
</evidence>
<organism evidence="6 7">
    <name type="scientific">Aspergillus tanneri</name>
    <dbReference type="NCBI Taxonomy" id="1220188"/>
    <lineage>
        <taxon>Eukaryota</taxon>
        <taxon>Fungi</taxon>
        <taxon>Dikarya</taxon>
        <taxon>Ascomycota</taxon>
        <taxon>Pezizomycotina</taxon>
        <taxon>Eurotiomycetes</taxon>
        <taxon>Eurotiomycetidae</taxon>
        <taxon>Eurotiales</taxon>
        <taxon>Aspergillaceae</taxon>
        <taxon>Aspergillus</taxon>
        <taxon>Aspergillus subgen. Circumdati</taxon>
    </lineage>
</organism>
<proteinExistence type="inferred from homology"/>
<dbReference type="SUPFAM" id="SSF48576">
    <property type="entry name" value="Terpenoid synthases"/>
    <property type="match status" value="1"/>
</dbReference>
<feature type="signal peptide" evidence="5">
    <location>
        <begin position="1"/>
        <end position="18"/>
    </location>
</feature>
<accession>A0A4V3UQI1</accession>
<dbReference type="AlphaFoldDB" id="A0A4V3UQI1"/>
<name>A0A4V3UQI1_9EURO</name>
<dbReference type="GO" id="GO:0043386">
    <property type="term" value="P:mycotoxin biosynthetic process"/>
    <property type="evidence" value="ECO:0007669"/>
    <property type="project" value="UniProtKB-ARBA"/>
</dbReference>
<evidence type="ECO:0000256" key="1">
    <source>
        <dbReference type="ARBA" id="ARBA00022679"/>
    </source>
</evidence>
<dbReference type="PANTHER" id="PTHR12001">
    <property type="entry name" value="GERANYLGERANYL PYROPHOSPHATE SYNTHASE"/>
    <property type="match status" value="1"/>
</dbReference>
<keyword evidence="5" id="KW-0732">Signal</keyword>
<dbReference type="GO" id="GO:0008299">
    <property type="term" value="P:isoprenoid biosynthetic process"/>
    <property type="evidence" value="ECO:0007669"/>
    <property type="project" value="InterPro"/>
</dbReference>
<sequence length="268" mass="30380">MALAFLSLLLSSLSLSDTDIEMETHVVPSVPLPWLATVGIFPLLCFALIDRMPPLWPVSKKSYISRRKHPESVTDIECPYGYIRQLYGKHHWAPFVHKLSPTLKDDNPDKYKMILEIMDVIHLCLMLVDDISDSSDCRKGKPAAHKIYGPSETANRAYYRVTQILNKTVQQFPRLAPFLMQNLEEILQGQDISLVWRRDGLRSLPTHADDRAAAYRKMASLKTGALFRLLGQLVLEDKSADQTMTTLAYAIPRRDFGSMAPFCSDRAS</sequence>
<protein>
    <recommendedName>
        <fullName evidence="8">Terpene cyclase</fullName>
    </recommendedName>
</protein>
<feature type="chain" id="PRO_5020454094" description="Terpene cyclase" evidence="5">
    <location>
        <begin position="19"/>
        <end position="268"/>
    </location>
</feature>
<dbReference type="GO" id="GO:0004659">
    <property type="term" value="F:prenyltransferase activity"/>
    <property type="evidence" value="ECO:0007669"/>
    <property type="project" value="InterPro"/>
</dbReference>
<keyword evidence="7" id="KW-1185">Reference proteome</keyword>
<dbReference type="InterPro" id="IPR000092">
    <property type="entry name" value="Polyprenyl_synt"/>
</dbReference>
<gene>
    <name evidence="6" type="ORF">EYZ11_001642</name>
</gene>
<dbReference type="EMBL" id="SOSA01000032">
    <property type="protein sequence ID" value="THC98864.1"/>
    <property type="molecule type" value="Genomic_DNA"/>
</dbReference>
<keyword evidence="3" id="KW-0460">Magnesium</keyword>
<dbReference type="VEuPathDB" id="FungiDB:EYZ11_001642"/>
<dbReference type="InterPro" id="IPR008949">
    <property type="entry name" value="Isoprenoid_synthase_dom_sf"/>
</dbReference>
<dbReference type="Proteomes" id="UP000308092">
    <property type="component" value="Unassembled WGS sequence"/>
</dbReference>
<dbReference type="PANTHER" id="PTHR12001:SF44">
    <property type="entry name" value="GERANYLGERANYL PYROPHOSPHATE SYNTHASE"/>
    <property type="match status" value="1"/>
</dbReference>